<evidence type="ECO:0000313" key="2">
    <source>
        <dbReference type="EMBL" id="SCX35991.1"/>
    </source>
</evidence>
<feature type="transmembrane region" description="Helical" evidence="1">
    <location>
        <begin position="6"/>
        <end position="27"/>
    </location>
</feature>
<name>A0A1R3U3D7_9HYPH</name>
<evidence type="ECO:0000256" key="1">
    <source>
        <dbReference type="SAM" id="Phobius"/>
    </source>
</evidence>
<organism evidence="2 3">
    <name type="scientific">Agrobacterium rosae</name>
    <dbReference type="NCBI Taxonomy" id="1972867"/>
    <lineage>
        <taxon>Bacteria</taxon>
        <taxon>Pseudomonadati</taxon>
        <taxon>Pseudomonadota</taxon>
        <taxon>Alphaproteobacteria</taxon>
        <taxon>Hyphomicrobiales</taxon>
        <taxon>Rhizobiaceae</taxon>
        <taxon>Rhizobium/Agrobacterium group</taxon>
        <taxon>Agrobacterium</taxon>
    </lineage>
</organism>
<accession>A0A1R3U3D7</accession>
<sequence>MTIAEVFHWIGGINVYNLIGCMVGWFIGYKLCALFKLV</sequence>
<keyword evidence="1" id="KW-1133">Transmembrane helix</keyword>
<reference evidence="3" key="1">
    <citation type="submission" date="2016-10" db="EMBL/GenBank/DDBJ databases">
        <authorList>
            <person name="Wibberg D."/>
        </authorList>
    </citation>
    <scope>NUCLEOTIDE SEQUENCE [LARGE SCALE GENOMIC DNA]</scope>
</reference>
<gene>
    <name evidence="2" type="ORF">DSM25559_5264</name>
</gene>
<proteinExistence type="predicted"/>
<dbReference type="STRING" id="1907666.DSM25559_5264"/>
<dbReference type="EMBL" id="FMUE01000026">
    <property type="protein sequence ID" value="SCX35991.1"/>
    <property type="molecule type" value="Genomic_DNA"/>
</dbReference>
<keyword evidence="1" id="KW-0472">Membrane</keyword>
<dbReference type="AlphaFoldDB" id="A0A1R3U3D7"/>
<dbReference type="Proteomes" id="UP000187891">
    <property type="component" value="Unassembled WGS sequence"/>
</dbReference>
<protein>
    <submittedName>
        <fullName evidence="2">Uncharacterized protein</fullName>
    </submittedName>
</protein>
<evidence type="ECO:0000313" key="3">
    <source>
        <dbReference type="Proteomes" id="UP000187891"/>
    </source>
</evidence>
<keyword evidence="1" id="KW-0812">Transmembrane</keyword>